<dbReference type="Gene3D" id="3.40.30.10">
    <property type="entry name" value="Glutaredoxin"/>
    <property type="match status" value="1"/>
</dbReference>
<dbReference type="RefSeq" id="WP_058734719.1">
    <property type="nucleotide sequence ID" value="NZ_LDTD01000160.1"/>
</dbReference>
<dbReference type="CDD" id="cd03024">
    <property type="entry name" value="DsbA_FrnE"/>
    <property type="match status" value="1"/>
</dbReference>
<proteinExistence type="predicted"/>
<dbReference type="Proteomes" id="UP000072867">
    <property type="component" value="Unassembled WGS sequence"/>
</dbReference>
<accession>A0A147HSF1</accession>
<reference evidence="2 3" key="1">
    <citation type="journal article" date="2016" name="Front. Microbiol.">
        <title>Genomic Resource of Rice Seed Associated Bacteria.</title>
        <authorList>
            <person name="Midha S."/>
            <person name="Bansal K."/>
            <person name="Sharma S."/>
            <person name="Kumar N."/>
            <person name="Patil P.P."/>
            <person name="Chaudhry V."/>
            <person name="Patil P.B."/>
        </authorList>
    </citation>
    <scope>NUCLEOTIDE SEQUENCE [LARGE SCALE GENOMIC DNA]</scope>
    <source>
        <strain evidence="2 3">NS319</strain>
    </source>
</reference>
<dbReference type="PATRIC" id="fig|33051.3.peg.1037"/>
<sequence length="215" mass="23800">MPRRLRIDFVSDISCPWCIIGLRGLEIALERMGDAVEADIHFQPFELNPAMAPEGENIVEHIGRKYGATPEQSAANRANIRERAASVGFTMAMADDARIYNSFDAHRLLHWAEGEGKQAALKHALFESYFTHGQDISSHDVLIATAARAGLAEDEARAVLSSDRYTDEVREAERLWQGKGIQSVPAIVIDNRYLISGGQPPEAFEQALRQIVAEA</sequence>
<protein>
    <submittedName>
        <fullName evidence="2">DSBA oxidoreductase</fullName>
    </submittedName>
</protein>
<dbReference type="AlphaFoldDB" id="A0A147HSF1"/>
<dbReference type="STRING" id="33051.SB4_09645"/>
<evidence type="ECO:0000313" key="2">
    <source>
        <dbReference type="EMBL" id="KTT67107.1"/>
    </source>
</evidence>
<organism evidence="2 3">
    <name type="scientific">Sphingomonas sanguinis</name>
    <dbReference type="NCBI Taxonomy" id="33051"/>
    <lineage>
        <taxon>Bacteria</taxon>
        <taxon>Pseudomonadati</taxon>
        <taxon>Pseudomonadota</taxon>
        <taxon>Alphaproteobacteria</taxon>
        <taxon>Sphingomonadales</taxon>
        <taxon>Sphingomonadaceae</taxon>
        <taxon>Sphingomonas</taxon>
    </lineage>
</organism>
<dbReference type="EMBL" id="LDTD01000160">
    <property type="protein sequence ID" value="KTT67107.1"/>
    <property type="molecule type" value="Genomic_DNA"/>
</dbReference>
<dbReference type="InterPro" id="IPR001853">
    <property type="entry name" value="DSBA-like_thioredoxin_dom"/>
</dbReference>
<dbReference type="InterPro" id="IPR036249">
    <property type="entry name" value="Thioredoxin-like_sf"/>
</dbReference>
<evidence type="ECO:0000259" key="1">
    <source>
        <dbReference type="Pfam" id="PF01323"/>
    </source>
</evidence>
<dbReference type="SUPFAM" id="SSF52833">
    <property type="entry name" value="Thioredoxin-like"/>
    <property type="match status" value="1"/>
</dbReference>
<dbReference type="Pfam" id="PF01323">
    <property type="entry name" value="DSBA"/>
    <property type="match status" value="1"/>
</dbReference>
<feature type="domain" description="DSBA-like thioredoxin" evidence="1">
    <location>
        <begin position="7"/>
        <end position="208"/>
    </location>
</feature>
<dbReference type="PANTHER" id="PTHR13887:SF41">
    <property type="entry name" value="THIOREDOXIN SUPERFAMILY PROTEIN"/>
    <property type="match status" value="1"/>
</dbReference>
<evidence type="ECO:0000313" key="3">
    <source>
        <dbReference type="Proteomes" id="UP000072867"/>
    </source>
</evidence>
<comment type="caution">
    <text evidence="2">The sequence shown here is derived from an EMBL/GenBank/DDBJ whole genome shotgun (WGS) entry which is preliminary data.</text>
</comment>
<gene>
    <name evidence="2" type="ORF">NS319_17315</name>
</gene>
<name>A0A147HSF1_9SPHN</name>
<dbReference type="PANTHER" id="PTHR13887">
    <property type="entry name" value="GLUTATHIONE S-TRANSFERASE KAPPA"/>
    <property type="match status" value="1"/>
</dbReference>
<dbReference type="GO" id="GO:0016491">
    <property type="term" value="F:oxidoreductase activity"/>
    <property type="evidence" value="ECO:0007669"/>
    <property type="project" value="InterPro"/>
</dbReference>